<dbReference type="InterPro" id="IPR001647">
    <property type="entry name" value="HTH_TetR"/>
</dbReference>
<sequence>MQAADDLNREVCPVTPAMPDQGAAGIATAVAENVQYQGRKTARQGSEQRRQLILDAAMRIVVRDGVRGVRHRAVAAEAAVPLSATTYYFKDIEDLLTDTFAQYVERSAAYMAKLWANTEVVLRQLLAQGDGSPAARARLADEVARMTADYVQRQLLNRRDFLMAEQAFRQEALLCPRLAELVRAHEQILLHGTRQLLQVVGSRQPEQDAQMLTAIIEQMEYQGLLKDANAQADGQMLAMLTRYLQLVLASA</sequence>
<evidence type="ECO:0000256" key="2">
    <source>
        <dbReference type="PROSITE-ProRule" id="PRU00335"/>
    </source>
</evidence>
<evidence type="ECO:0000259" key="3">
    <source>
        <dbReference type="PROSITE" id="PS50977"/>
    </source>
</evidence>
<feature type="domain" description="HTH tetR-type" evidence="3">
    <location>
        <begin position="47"/>
        <end position="107"/>
    </location>
</feature>
<gene>
    <name evidence="4" type="ORF">PP4_42150</name>
</gene>
<evidence type="ECO:0000256" key="1">
    <source>
        <dbReference type="ARBA" id="ARBA00023125"/>
    </source>
</evidence>
<accession>A0ABN5UQH1</accession>
<dbReference type="SUPFAM" id="SSF46689">
    <property type="entry name" value="Homeodomain-like"/>
    <property type="match status" value="1"/>
</dbReference>
<dbReference type="PROSITE" id="PS50977">
    <property type="entry name" value="HTH_TETR_2"/>
    <property type="match status" value="1"/>
</dbReference>
<protein>
    <submittedName>
        <fullName evidence="4">TetR family transcriptional regulator</fullName>
    </submittedName>
</protein>
<evidence type="ECO:0000313" key="4">
    <source>
        <dbReference type="EMBL" id="BAN56068.1"/>
    </source>
</evidence>
<proteinExistence type="predicted"/>
<evidence type="ECO:0000313" key="5">
    <source>
        <dbReference type="Proteomes" id="UP000016702"/>
    </source>
</evidence>
<dbReference type="Proteomes" id="UP000016702">
    <property type="component" value="Chromosome"/>
</dbReference>
<dbReference type="InterPro" id="IPR050109">
    <property type="entry name" value="HTH-type_TetR-like_transc_reg"/>
</dbReference>
<dbReference type="Gene3D" id="1.10.357.10">
    <property type="entry name" value="Tetracycline Repressor, domain 2"/>
    <property type="match status" value="1"/>
</dbReference>
<name>A0ABN5UQH1_PSEPU</name>
<keyword evidence="5" id="KW-1185">Reference proteome</keyword>
<dbReference type="PANTHER" id="PTHR30055:SF231">
    <property type="entry name" value="TRANSCRIPTIONAL REGULATORY PROTEIN (PROBABLY DEOR-FAMILY)-RELATED"/>
    <property type="match status" value="1"/>
</dbReference>
<feature type="DNA-binding region" description="H-T-H motif" evidence="2">
    <location>
        <begin position="70"/>
        <end position="89"/>
    </location>
</feature>
<dbReference type="PANTHER" id="PTHR30055">
    <property type="entry name" value="HTH-TYPE TRANSCRIPTIONAL REGULATOR RUTR"/>
    <property type="match status" value="1"/>
</dbReference>
<reference evidence="4 5" key="1">
    <citation type="journal article" date="2014" name="Genome Announc.">
        <title>The Complete Genome Sequence of Pseudomonas putida NBRC 14164T Confirms High Intraspecies Variation.</title>
        <authorList>
            <person name="Ohji S."/>
            <person name="Yamazoe A."/>
            <person name="Hosoyama A."/>
            <person name="Tsuchikane K."/>
            <person name="Ezaki T."/>
            <person name="Fujita N."/>
        </authorList>
    </citation>
    <scope>NUCLEOTIDE SEQUENCE [LARGE SCALE GENOMIC DNA]</scope>
    <source>
        <strain evidence="4 5">NBRC 14164</strain>
    </source>
</reference>
<dbReference type="InterPro" id="IPR009057">
    <property type="entry name" value="Homeodomain-like_sf"/>
</dbReference>
<organism evidence="4 5">
    <name type="scientific">Pseudomonas putida NBRC 14164</name>
    <dbReference type="NCBI Taxonomy" id="1211579"/>
    <lineage>
        <taxon>Bacteria</taxon>
        <taxon>Pseudomonadati</taxon>
        <taxon>Pseudomonadota</taxon>
        <taxon>Gammaproteobacteria</taxon>
        <taxon>Pseudomonadales</taxon>
        <taxon>Pseudomonadaceae</taxon>
        <taxon>Pseudomonas</taxon>
    </lineage>
</organism>
<keyword evidence="1 2" id="KW-0238">DNA-binding</keyword>
<dbReference type="EMBL" id="AP013070">
    <property type="protein sequence ID" value="BAN56068.1"/>
    <property type="molecule type" value="Genomic_DNA"/>
</dbReference>